<feature type="compositionally biased region" description="Polar residues" evidence="3">
    <location>
        <begin position="62"/>
        <end position="71"/>
    </location>
</feature>
<dbReference type="GO" id="GO:0003682">
    <property type="term" value="F:chromatin binding"/>
    <property type="evidence" value="ECO:0007669"/>
    <property type="project" value="TreeGrafter"/>
</dbReference>
<evidence type="ECO:0000256" key="1">
    <source>
        <dbReference type="ARBA" id="ARBA00023015"/>
    </source>
</evidence>
<dbReference type="PANTHER" id="PTHR45747">
    <property type="entry name" value="HISTONE-LYSINE N-METHYLTRANSFERASE E(Z)"/>
    <property type="match status" value="1"/>
</dbReference>
<evidence type="ECO:0000259" key="4">
    <source>
        <dbReference type="PROSITE" id="PS50280"/>
    </source>
</evidence>
<feature type="region of interest" description="Disordered" evidence="3">
    <location>
        <begin position="926"/>
        <end position="1063"/>
    </location>
</feature>
<feature type="compositionally biased region" description="Basic and acidic residues" evidence="3">
    <location>
        <begin position="27"/>
        <end position="36"/>
    </location>
</feature>
<keyword evidence="2" id="KW-0804">Transcription</keyword>
<name>A0AAD5M7E4_PYTIN</name>
<feature type="region of interest" description="Disordered" evidence="3">
    <location>
        <begin position="806"/>
        <end position="901"/>
    </location>
</feature>
<dbReference type="CDD" id="cd10519">
    <property type="entry name" value="SET_EZH"/>
    <property type="match status" value="1"/>
</dbReference>
<feature type="region of interest" description="Disordered" evidence="3">
    <location>
        <begin position="730"/>
        <end position="779"/>
    </location>
</feature>
<reference evidence="5" key="1">
    <citation type="submission" date="2021-12" db="EMBL/GenBank/DDBJ databases">
        <title>Prjna785345.</title>
        <authorList>
            <person name="Rujirawat T."/>
            <person name="Krajaejun T."/>
        </authorList>
    </citation>
    <scope>NUCLEOTIDE SEQUENCE</scope>
    <source>
        <strain evidence="5">Pi057C3</strain>
    </source>
</reference>
<feature type="compositionally biased region" description="Polar residues" evidence="3">
    <location>
        <begin position="684"/>
        <end position="693"/>
    </location>
</feature>
<feature type="compositionally biased region" description="Basic and acidic residues" evidence="3">
    <location>
        <begin position="870"/>
        <end position="879"/>
    </location>
</feature>
<feature type="compositionally biased region" description="Basic and acidic residues" evidence="3">
    <location>
        <begin position="1011"/>
        <end position="1027"/>
    </location>
</feature>
<keyword evidence="1" id="KW-0805">Transcription regulation</keyword>
<feature type="compositionally biased region" description="Acidic residues" evidence="3">
    <location>
        <begin position="1034"/>
        <end position="1047"/>
    </location>
</feature>
<dbReference type="SMART" id="SM00317">
    <property type="entry name" value="SET"/>
    <property type="match status" value="1"/>
</dbReference>
<evidence type="ECO:0000256" key="2">
    <source>
        <dbReference type="ARBA" id="ARBA00023163"/>
    </source>
</evidence>
<accession>A0AAD5M7E4</accession>
<dbReference type="PROSITE" id="PS50280">
    <property type="entry name" value="SET"/>
    <property type="match status" value="1"/>
</dbReference>
<feature type="compositionally biased region" description="Basic and acidic residues" evidence="3">
    <location>
        <begin position="702"/>
        <end position="713"/>
    </location>
</feature>
<feature type="compositionally biased region" description="Basic and acidic residues" evidence="3">
    <location>
        <begin position="807"/>
        <end position="826"/>
    </location>
</feature>
<dbReference type="GO" id="GO:0005634">
    <property type="term" value="C:nucleus"/>
    <property type="evidence" value="ECO:0007669"/>
    <property type="project" value="TreeGrafter"/>
</dbReference>
<organism evidence="5 6">
    <name type="scientific">Pythium insidiosum</name>
    <name type="common">Pythiosis disease agent</name>
    <dbReference type="NCBI Taxonomy" id="114742"/>
    <lineage>
        <taxon>Eukaryota</taxon>
        <taxon>Sar</taxon>
        <taxon>Stramenopiles</taxon>
        <taxon>Oomycota</taxon>
        <taxon>Peronosporomycetes</taxon>
        <taxon>Pythiales</taxon>
        <taxon>Pythiaceae</taxon>
        <taxon>Pythium</taxon>
    </lineage>
</organism>
<dbReference type="Gene3D" id="2.170.270.10">
    <property type="entry name" value="SET domain"/>
    <property type="match status" value="1"/>
</dbReference>
<feature type="compositionally biased region" description="Low complexity" evidence="3">
    <location>
        <begin position="962"/>
        <end position="976"/>
    </location>
</feature>
<feature type="compositionally biased region" description="Basic and acidic residues" evidence="3">
    <location>
        <begin position="947"/>
        <end position="961"/>
    </location>
</feature>
<proteinExistence type="predicted"/>
<feature type="region of interest" description="Disordered" evidence="3">
    <location>
        <begin position="565"/>
        <end position="590"/>
    </location>
</feature>
<feature type="compositionally biased region" description="Polar residues" evidence="3">
    <location>
        <begin position="574"/>
        <end position="590"/>
    </location>
</feature>
<gene>
    <name evidence="5" type="ORF">P43SY_004755</name>
</gene>
<comment type="caution">
    <text evidence="5">The sequence shown here is derived from an EMBL/GenBank/DDBJ whole genome shotgun (WGS) entry which is preliminary data.</text>
</comment>
<dbReference type="SUPFAM" id="SSF82199">
    <property type="entry name" value="SET domain"/>
    <property type="match status" value="1"/>
</dbReference>
<dbReference type="EMBL" id="JAKCXM010000022">
    <property type="protein sequence ID" value="KAJ0407327.1"/>
    <property type="molecule type" value="Genomic_DNA"/>
</dbReference>
<evidence type="ECO:0000313" key="5">
    <source>
        <dbReference type="EMBL" id="KAJ0407327.1"/>
    </source>
</evidence>
<dbReference type="InterPro" id="IPR046341">
    <property type="entry name" value="SET_dom_sf"/>
</dbReference>
<feature type="region of interest" description="Disordered" evidence="3">
    <location>
        <begin position="1"/>
        <end position="156"/>
    </location>
</feature>
<dbReference type="PANTHER" id="PTHR45747:SF4">
    <property type="entry name" value="HISTONE-LYSINE N-METHYLTRANSFERASE E(Z)"/>
    <property type="match status" value="1"/>
</dbReference>
<feature type="compositionally biased region" description="Basic residues" evidence="3">
    <location>
        <begin position="937"/>
        <end position="946"/>
    </location>
</feature>
<dbReference type="GO" id="GO:0046976">
    <property type="term" value="F:histone H3K27 methyltransferase activity"/>
    <property type="evidence" value="ECO:0007669"/>
    <property type="project" value="TreeGrafter"/>
</dbReference>
<dbReference type="GO" id="GO:0031507">
    <property type="term" value="P:heterochromatin formation"/>
    <property type="evidence" value="ECO:0007669"/>
    <property type="project" value="TreeGrafter"/>
</dbReference>
<keyword evidence="6" id="KW-1185">Reference proteome</keyword>
<evidence type="ECO:0000256" key="3">
    <source>
        <dbReference type="SAM" id="MobiDB-lite"/>
    </source>
</evidence>
<dbReference type="Pfam" id="PF00856">
    <property type="entry name" value="SET"/>
    <property type="match status" value="1"/>
</dbReference>
<feature type="domain" description="SET" evidence="4">
    <location>
        <begin position="276"/>
        <end position="417"/>
    </location>
</feature>
<protein>
    <recommendedName>
        <fullName evidence="4">SET domain-containing protein</fullName>
    </recommendedName>
</protein>
<dbReference type="AlphaFoldDB" id="A0AAD5M7E4"/>
<feature type="region of interest" description="Disordered" evidence="3">
    <location>
        <begin position="672"/>
        <end position="717"/>
    </location>
</feature>
<feature type="compositionally biased region" description="Low complexity" evidence="3">
    <location>
        <begin position="990"/>
        <end position="999"/>
    </location>
</feature>
<dbReference type="InterPro" id="IPR001214">
    <property type="entry name" value="SET_dom"/>
</dbReference>
<sequence length="1063" mass="117364">MRRRSQAESDEDAASPQPLRASKRLRRTDPSTHDGSESPTPNDPSRLRFAQLQEQERAMSAIRNQQAQLLRQSERRLKASKSKSKSSKRATDRGNDSPVPTPLDNGNSSSHRRAEQRRQARIARRRGSLSPAMKVASRSREASGPLPKLPLDSDDDEANVDAVTQEHDENQSLDDRLCRVVLHSTSWRALKLRPATEPPRNLIDYAAARDVPAPFARSMDRPLEAFDDQDSAEQRISDRCSVLLPSQLRSTSGLVMNSSTNKRELELRVEEVLNSVELKLKQCHERRVHHVIDVTRRQIKSYRAQIAALRTQALDMGAFGVRQGEFIYEYTGELLSQDEAERRGGVYDRNLMSFLFDLNEDVVVDAARKGNKSKFANHSSVAPNCLPKIMLVNGDHRIGLYAKRDIRAGEELFFDYGYHGVVPDWSQARIRSMGHASIVPSAPVSVSDDQESIGSIAAEDVEDVDTNGEAHTDLSRGDALVFTPLIGPGPGPRDDSHAGHGGKKLFAMDYNWADPRKNSRVTAHMMAKAEASRVKRLTTVKSTLSNQLHPATQHKLLRAFPDDAFENNQKRSGDNNSRGSRGVGSNNAAHSSSSIYNEFLPLPGKQIHQSVFDEFDMHAAADGLFHPASSIQAFQEHDARYPSHELDPDNAAATTSTMLPQLNDDLRRLSTRSSLASRSDSRLQTLSVATQRPRSGLSAIRSEGELPAPRRAEIVPSSADRSAIDFLDEDEVDDSLVHGQRSRSGTPSDAARRDGLSSRGHGTSGMQPAARSLKQAKATANSGLPSLDLSLTEKFEQLKLMIQTNRSNKDVDKQKGKKARECRPEVPDDDNDVEDLQPAKPVSRDTMVASHTPQTVVMRAKKTIKASGKSRRDGKDKVPKVSAAEPAPHPQQMFQPETTIKPVKIRNGVSLADLKEEHRAALAILEELGGSIESRKRQPRQKKPSHRKEPTDDTHPEHDGRSGSASSRVVGRLRSATLSGREPEADSKTLAAAALSAARHALDACTPVEQENDRVDALDTTWERYAEDPAADLSDPEDDERDNEDPATAESGDLYADEAFERD</sequence>
<dbReference type="InterPro" id="IPR045318">
    <property type="entry name" value="EZH1/2-like"/>
</dbReference>
<evidence type="ECO:0000313" key="6">
    <source>
        <dbReference type="Proteomes" id="UP001209570"/>
    </source>
</evidence>
<dbReference type="Proteomes" id="UP001209570">
    <property type="component" value="Unassembled WGS sequence"/>
</dbReference>
<feature type="compositionally biased region" description="Basic residues" evidence="3">
    <location>
        <begin position="78"/>
        <end position="88"/>
    </location>
</feature>